<accession>A0A2A2H6Q3</accession>
<proteinExistence type="predicted"/>
<comment type="caution">
    <text evidence="2">The sequence shown here is derived from an EMBL/GenBank/DDBJ whole genome shotgun (WGS) entry which is preliminary data.</text>
</comment>
<dbReference type="AlphaFoldDB" id="A0A2A2H6Q3"/>
<evidence type="ECO:0000259" key="1">
    <source>
        <dbReference type="Pfam" id="PF04233"/>
    </source>
</evidence>
<evidence type="ECO:0000313" key="2">
    <source>
        <dbReference type="EMBL" id="PAV04996.1"/>
    </source>
</evidence>
<gene>
    <name evidence="2" type="ORF">ASJ80_11880</name>
</gene>
<sequence length="167" mass="18741">MKAEQLHRVITAMNTKINDIISQETNGVHFGGHVELLAAVASIEELYDLSYAPEAEAKRTGIMHIMISAMLEGQSAEQITPILKTKGLTDGDANKVAVSEKQRIENLADWYEYYSAGYKFFSAVSKDDACEICKNAYENGKKHSMEQLNMLPPLHGECRCDLMFHRK</sequence>
<dbReference type="EMBL" id="LMVM01000012">
    <property type="protein sequence ID" value="PAV04996.1"/>
    <property type="molecule type" value="Genomic_DNA"/>
</dbReference>
<dbReference type="Proteomes" id="UP000217784">
    <property type="component" value="Unassembled WGS sequence"/>
</dbReference>
<dbReference type="RefSeq" id="WP_069584269.1">
    <property type="nucleotide sequence ID" value="NZ_LMVM01000012.1"/>
</dbReference>
<name>A0A2A2H6Q3_METBR</name>
<reference evidence="2 3" key="1">
    <citation type="journal article" date="2017" name="BMC Genomics">
        <title>Genomic analysis of methanogenic archaea reveals a shift towards energy conservation.</title>
        <authorList>
            <person name="Gilmore S.P."/>
            <person name="Henske J.K."/>
            <person name="Sexton J.A."/>
            <person name="Solomon K.V."/>
            <person name="Seppala S."/>
            <person name="Yoo J.I."/>
            <person name="Huyett L.M."/>
            <person name="Pressman A."/>
            <person name="Cogan J.Z."/>
            <person name="Kivenson V."/>
            <person name="Peng X."/>
            <person name="Tan Y."/>
            <person name="Valentine D.L."/>
            <person name="O'Malley M.A."/>
        </authorList>
    </citation>
    <scope>NUCLEOTIDE SEQUENCE [LARGE SCALE GENOMIC DNA]</scope>
    <source>
        <strain evidence="2 3">M.o.H.</strain>
    </source>
</reference>
<dbReference type="InterPro" id="IPR006528">
    <property type="entry name" value="Phage_head_morphogenesis_dom"/>
</dbReference>
<dbReference type="Pfam" id="PF04233">
    <property type="entry name" value="Phage_Mu_F"/>
    <property type="match status" value="1"/>
</dbReference>
<organism evidence="2 3">
    <name type="scientific">Methanobacterium bryantii</name>
    <dbReference type="NCBI Taxonomy" id="2161"/>
    <lineage>
        <taxon>Archaea</taxon>
        <taxon>Methanobacteriati</taxon>
        <taxon>Methanobacteriota</taxon>
        <taxon>Methanomada group</taxon>
        <taxon>Methanobacteria</taxon>
        <taxon>Methanobacteriales</taxon>
        <taxon>Methanobacteriaceae</taxon>
        <taxon>Methanobacterium</taxon>
    </lineage>
</organism>
<feature type="domain" description="Phage head morphogenesis" evidence="1">
    <location>
        <begin position="65"/>
        <end position="163"/>
    </location>
</feature>
<keyword evidence="3" id="KW-1185">Reference proteome</keyword>
<dbReference type="OrthoDB" id="372662at2157"/>
<evidence type="ECO:0000313" key="3">
    <source>
        <dbReference type="Proteomes" id="UP000217784"/>
    </source>
</evidence>
<protein>
    <recommendedName>
        <fullName evidence="1">Phage head morphogenesis domain-containing protein</fullName>
    </recommendedName>
</protein>